<evidence type="ECO:0000256" key="1">
    <source>
        <dbReference type="SAM" id="MobiDB-lite"/>
    </source>
</evidence>
<accession>C4JG70</accession>
<proteinExistence type="predicted"/>
<sequence length="127" mass="14670">MAEFRELEEETQDVESRNPQQKKFIADQRPRKAPGQLKSSARTSISSSCNRGGRIKQRAEVQGRRRSLEHFISREVICGVYQLAQAKSFFATVALRKKWRGVKLTIQFRSANQVYNKQREGREGTLI</sequence>
<gene>
    <name evidence="2" type="ORF">UREG_02468</name>
</gene>
<dbReference type="GeneID" id="8443156"/>
<feature type="region of interest" description="Disordered" evidence="1">
    <location>
        <begin position="1"/>
        <end position="61"/>
    </location>
</feature>
<dbReference type="HOGENOM" id="CLU_1972104_0_0_1"/>
<dbReference type="EMBL" id="CH476615">
    <property type="protein sequence ID" value="EEP77619.1"/>
    <property type="molecule type" value="Genomic_DNA"/>
</dbReference>
<dbReference type="Proteomes" id="UP000002058">
    <property type="component" value="Unassembled WGS sequence"/>
</dbReference>
<organism evidence="2 3">
    <name type="scientific">Uncinocarpus reesii (strain UAMH 1704)</name>
    <dbReference type="NCBI Taxonomy" id="336963"/>
    <lineage>
        <taxon>Eukaryota</taxon>
        <taxon>Fungi</taxon>
        <taxon>Dikarya</taxon>
        <taxon>Ascomycota</taxon>
        <taxon>Pezizomycotina</taxon>
        <taxon>Eurotiomycetes</taxon>
        <taxon>Eurotiomycetidae</taxon>
        <taxon>Onygenales</taxon>
        <taxon>Onygenaceae</taxon>
        <taxon>Uncinocarpus</taxon>
    </lineage>
</organism>
<dbReference type="InParanoid" id="C4JG70"/>
<name>C4JG70_UNCRE</name>
<feature type="compositionally biased region" description="Acidic residues" evidence="1">
    <location>
        <begin position="1"/>
        <end position="13"/>
    </location>
</feature>
<evidence type="ECO:0000313" key="2">
    <source>
        <dbReference type="EMBL" id="EEP77619.1"/>
    </source>
</evidence>
<reference evidence="3" key="1">
    <citation type="journal article" date="2009" name="Genome Res.">
        <title>Comparative genomic analyses of the human fungal pathogens Coccidioides and their relatives.</title>
        <authorList>
            <person name="Sharpton T.J."/>
            <person name="Stajich J.E."/>
            <person name="Rounsley S.D."/>
            <person name="Gardner M.J."/>
            <person name="Wortman J.R."/>
            <person name="Jordar V.S."/>
            <person name="Maiti R."/>
            <person name="Kodira C.D."/>
            <person name="Neafsey D.E."/>
            <person name="Zeng Q."/>
            <person name="Hung C.-Y."/>
            <person name="McMahan C."/>
            <person name="Muszewska A."/>
            <person name="Grynberg M."/>
            <person name="Mandel M.A."/>
            <person name="Kellner E.M."/>
            <person name="Barker B.M."/>
            <person name="Galgiani J.N."/>
            <person name="Orbach M.J."/>
            <person name="Kirkland T.N."/>
            <person name="Cole G.T."/>
            <person name="Henn M.R."/>
            <person name="Birren B.W."/>
            <person name="Taylor J.W."/>
        </authorList>
    </citation>
    <scope>NUCLEOTIDE SEQUENCE [LARGE SCALE GENOMIC DNA]</scope>
    <source>
        <strain evidence="3">UAMH 1704</strain>
    </source>
</reference>
<dbReference type="KEGG" id="ure:UREG_02468"/>
<protein>
    <submittedName>
        <fullName evidence="2">Uncharacterized protein</fullName>
    </submittedName>
</protein>
<keyword evidence="3" id="KW-1185">Reference proteome</keyword>
<dbReference type="RefSeq" id="XP_002542952.1">
    <property type="nucleotide sequence ID" value="XM_002542906.1"/>
</dbReference>
<evidence type="ECO:0000313" key="3">
    <source>
        <dbReference type="Proteomes" id="UP000002058"/>
    </source>
</evidence>
<dbReference type="AlphaFoldDB" id="C4JG70"/>
<dbReference type="VEuPathDB" id="FungiDB:UREG_02468"/>
<feature type="compositionally biased region" description="Polar residues" evidence="1">
    <location>
        <begin position="37"/>
        <end position="50"/>
    </location>
</feature>